<sequence length="229" mass="25831">MERSQVCLELSADCSQCIGESCFFVQMESGVWKCVYKLAGLQDIMRVIAPHFPEYCDQLAMSGPVVSLANPLVNTDKTDISMFIWIFSLSNFFLLLLFMVGFWFPCRQHRSLYDAIEDIPAIVRDMHIKHNNYYAQLHIQKQDDSFSEVPEIRTTTPNTNPFLAIDCAQPIPLPPSQAHQEIEMEIIPDSSGYPSSNTPSSESSPEVMPVSGTKTQFGRVVNPPNFVRS</sequence>
<comment type="caution">
    <text evidence="3">The sequence shown here is derived from an EMBL/GenBank/DDBJ whole genome shotgun (WGS) entry which is preliminary data.</text>
</comment>
<keyword evidence="4" id="KW-1185">Reference proteome</keyword>
<reference evidence="3 4" key="1">
    <citation type="submission" date="2024-08" db="EMBL/GenBank/DDBJ databases">
        <authorList>
            <person name="Cucini C."/>
            <person name="Frati F."/>
        </authorList>
    </citation>
    <scope>NUCLEOTIDE SEQUENCE [LARGE SCALE GENOMIC DNA]</scope>
</reference>
<feature type="compositionally biased region" description="Low complexity" evidence="1">
    <location>
        <begin position="190"/>
        <end position="211"/>
    </location>
</feature>
<gene>
    <name evidence="3" type="ORF">ODALV1_LOCUS22168</name>
</gene>
<evidence type="ECO:0000256" key="2">
    <source>
        <dbReference type="SAM" id="Phobius"/>
    </source>
</evidence>
<feature type="region of interest" description="Disordered" evidence="1">
    <location>
        <begin position="188"/>
        <end position="229"/>
    </location>
</feature>
<evidence type="ECO:0000313" key="3">
    <source>
        <dbReference type="EMBL" id="CAL8128295.1"/>
    </source>
</evidence>
<name>A0ABP1RHA2_9HEXA</name>
<evidence type="ECO:0000313" key="4">
    <source>
        <dbReference type="Proteomes" id="UP001642540"/>
    </source>
</evidence>
<protein>
    <submittedName>
        <fullName evidence="3">Uncharacterized protein</fullName>
    </submittedName>
</protein>
<proteinExistence type="predicted"/>
<dbReference type="Proteomes" id="UP001642540">
    <property type="component" value="Unassembled WGS sequence"/>
</dbReference>
<accession>A0ABP1RHA2</accession>
<feature type="transmembrane region" description="Helical" evidence="2">
    <location>
        <begin position="82"/>
        <end position="104"/>
    </location>
</feature>
<keyword evidence="2" id="KW-0812">Transmembrane</keyword>
<dbReference type="EMBL" id="CAXLJM020000075">
    <property type="protein sequence ID" value="CAL8128295.1"/>
    <property type="molecule type" value="Genomic_DNA"/>
</dbReference>
<organism evidence="3 4">
    <name type="scientific">Orchesella dallaii</name>
    <dbReference type="NCBI Taxonomy" id="48710"/>
    <lineage>
        <taxon>Eukaryota</taxon>
        <taxon>Metazoa</taxon>
        <taxon>Ecdysozoa</taxon>
        <taxon>Arthropoda</taxon>
        <taxon>Hexapoda</taxon>
        <taxon>Collembola</taxon>
        <taxon>Entomobryomorpha</taxon>
        <taxon>Entomobryoidea</taxon>
        <taxon>Orchesellidae</taxon>
        <taxon>Orchesellinae</taxon>
        <taxon>Orchesella</taxon>
    </lineage>
</organism>
<keyword evidence="2" id="KW-0472">Membrane</keyword>
<evidence type="ECO:0000256" key="1">
    <source>
        <dbReference type="SAM" id="MobiDB-lite"/>
    </source>
</evidence>
<keyword evidence="2" id="KW-1133">Transmembrane helix</keyword>